<dbReference type="GO" id="GO:0048666">
    <property type="term" value="P:neuron development"/>
    <property type="evidence" value="ECO:0007669"/>
    <property type="project" value="UniProtKB-ARBA"/>
</dbReference>
<dbReference type="PROSITE" id="PS50055">
    <property type="entry name" value="TYR_PHOSPHATASE_PTP"/>
    <property type="match status" value="1"/>
</dbReference>
<dbReference type="InterPro" id="IPR025304">
    <property type="entry name" value="ALIX_V_dom"/>
</dbReference>
<dbReference type="AlphaFoldDB" id="A0A7R8XCJ8"/>
<feature type="domain" description="Tyrosine specific protein phosphatases" evidence="4">
    <location>
        <begin position="837"/>
        <end position="912"/>
    </location>
</feature>
<dbReference type="OrthoDB" id="10266451at2759"/>
<dbReference type="SMART" id="SM00404">
    <property type="entry name" value="PTPc_motif"/>
    <property type="match status" value="1"/>
</dbReference>
<accession>A0A7R8XCJ8</accession>
<sequence length="1111" mass="123828">MFLVWEAEDRDAVKELQRLFQKAEEMRQQRSHLEAQLKEAMRSDDITKQIMMHKEEDLKELFQRELKKHDHLVSLLEMNMSAQGNILKALIEANAMYAPTRKKVVEVMQIREATIRSLISSYDSYEDLLEKGKKGIDFYVKLGGNVNKLIQRVRSTFKVQEEERLAYLKKVNDRLPISNKPNREPTGPKLKDFLLAKTKGGVITGQQAYSYDSYPIGDDRPTPIGSEATEQDSPYRCHTPSQVLHGNLNPIPGQAYRDHWNSYIPPDHASETIPSSASFAYSVAISGAFPYSGTHSSVSSSPIYSESYHHPTTSLTSSGATSAAYIPPASVQAPNQCHQTQYHYGYVPQEYPFSSTGSTQSNFVMSLSHPGGSGVSYSPQFHQNTPDGQHVSAAQLLPAPHQGGTSYSGIRSSPQWNEAAVTTASISMPGTVYSSPKSLGGPYGQNSSLPYPYYSTRVPQHSYGSMASPVSTHSDHTIMTTEEVMIPACMSNHPDGGPSYTTVPAVVMSMSSGEGSYISPHQPGASSTAFFPSFGGHHLVQVGMMPSHEEPQGVKPSALDLLSDISFDIPSSVQLLKPSQAKKEEDVVPNTQNLDGSSLNVDVAKSLSMLALSKKSTEVKKSISVKSDPFLEADTLERFKTEVEKFAKYVEGLEKKSLNGPTSLDHKWKELMALQEVDSRKLTISVARCYPMKNRFPDILPFDATRVELKSGHDYINASHIRNLTPNCPNMIAAQAPIPLTFQDFWMMVWETQTEIITCLLSEKEFKGPIYWPLEKGKTGRHGPLKLSLQSLKQEKFWVERIITITHEELKASRNVVHLLFPNWNSSLPPNSPVPLVQFTAEVLSYYKQQRHQENPIVIHCLSGVGRTGVLCLLLAGVSEIQEGHGIIDIVPTCAEMQRQRRAMLQEPSHLALCYHLLLYYAQDLLLKCGVLSTRSLSFDDGVSRHTRHPSEDFVLGMADSSNIFSTSEPPKEKAKIQEGGQQKMGEEMNKDEKQIENQGEKEGDGEIKSYETRSPGFTEMELAKKDIECVNVKEVVGRREKEKEKEDMDSTFLAGVDPLKFSVDSLSSHRKQPRFTKESFLNQMGTGLRDCTHDPSDPLSQLDPLWTLKK</sequence>
<protein>
    <recommendedName>
        <fullName evidence="7">Protein tyrosine phosphatase</fullName>
    </recommendedName>
</protein>
<feature type="region of interest" description="Disordered" evidence="2">
    <location>
        <begin position="212"/>
        <end position="235"/>
    </location>
</feature>
<dbReference type="EMBL" id="LR901108">
    <property type="protein sequence ID" value="CAD7247801.1"/>
    <property type="molecule type" value="Genomic_DNA"/>
</dbReference>
<feature type="coiled-coil region" evidence="1">
    <location>
        <begin position="9"/>
        <end position="43"/>
    </location>
</feature>
<dbReference type="Pfam" id="PF13949">
    <property type="entry name" value="ALIX_LYPXL_bnd"/>
    <property type="match status" value="1"/>
</dbReference>
<dbReference type="Proteomes" id="UP000677054">
    <property type="component" value="Unassembled WGS sequence"/>
</dbReference>
<dbReference type="InterPro" id="IPR016130">
    <property type="entry name" value="Tyr_Pase_AS"/>
</dbReference>
<keyword evidence="1" id="KW-0175">Coiled coil</keyword>
<organism evidence="5">
    <name type="scientific">Darwinula stevensoni</name>
    <dbReference type="NCBI Taxonomy" id="69355"/>
    <lineage>
        <taxon>Eukaryota</taxon>
        <taxon>Metazoa</taxon>
        <taxon>Ecdysozoa</taxon>
        <taxon>Arthropoda</taxon>
        <taxon>Crustacea</taxon>
        <taxon>Oligostraca</taxon>
        <taxon>Ostracoda</taxon>
        <taxon>Podocopa</taxon>
        <taxon>Podocopida</taxon>
        <taxon>Darwinulocopina</taxon>
        <taxon>Darwinuloidea</taxon>
        <taxon>Darwinulidae</taxon>
        <taxon>Darwinula</taxon>
    </lineage>
</organism>
<feature type="region of interest" description="Disordered" evidence="2">
    <location>
        <begin position="300"/>
        <end position="319"/>
    </location>
</feature>
<dbReference type="SUPFAM" id="SSF52799">
    <property type="entry name" value="(Phosphotyrosine protein) phosphatases II"/>
    <property type="match status" value="1"/>
</dbReference>
<reference evidence="5" key="1">
    <citation type="submission" date="2020-11" db="EMBL/GenBank/DDBJ databases">
        <authorList>
            <person name="Tran Van P."/>
        </authorList>
    </citation>
    <scope>NUCLEOTIDE SEQUENCE</scope>
</reference>
<dbReference type="PROSITE" id="PS00383">
    <property type="entry name" value="TYR_PHOSPHATASE_1"/>
    <property type="match status" value="1"/>
</dbReference>
<feature type="region of interest" description="Disordered" evidence="2">
    <location>
        <begin position="1087"/>
        <end position="1111"/>
    </location>
</feature>
<feature type="compositionally biased region" description="Basic and acidic residues" evidence="2">
    <location>
        <begin position="985"/>
        <end position="1012"/>
    </location>
</feature>
<feature type="domain" description="Tyrosine-protein phosphatase" evidence="3">
    <location>
        <begin position="664"/>
        <end position="921"/>
    </location>
</feature>
<dbReference type="EMBL" id="CAJPEV010001591">
    <property type="protein sequence ID" value="CAG0893408.1"/>
    <property type="molecule type" value="Genomic_DNA"/>
</dbReference>
<dbReference type="GO" id="GO:0005768">
    <property type="term" value="C:endosome"/>
    <property type="evidence" value="ECO:0007669"/>
    <property type="project" value="TreeGrafter"/>
</dbReference>
<dbReference type="Gene3D" id="3.90.190.10">
    <property type="entry name" value="Protein tyrosine phosphatase superfamily"/>
    <property type="match status" value="1"/>
</dbReference>
<dbReference type="PANTHER" id="PTHR23030">
    <property type="entry name" value="PCD6 INTERACTING PROTEIN-RELATED"/>
    <property type="match status" value="1"/>
</dbReference>
<dbReference type="Gene3D" id="1.20.120.560">
    <property type="entry name" value="alix/aip1 in complex with the ypdl late domain"/>
    <property type="match status" value="1"/>
</dbReference>
<evidence type="ECO:0000313" key="5">
    <source>
        <dbReference type="EMBL" id="CAD7247801.1"/>
    </source>
</evidence>
<evidence type="ECO:0000259" key="3">
    <source>
        <dbReference type="PROSITE" id="PS50055"/>
    </source>
</evidence>
<evidence type="ECO:0000313" key="6">
    <source>
        <dbReference type="Proteomes" id="UP000677054"/>
    </source>
</evidence>
<dbReference type="Gene3D" id="1.20.140.50">
    <property type="entry name" value="alix/aip1 like domains"/>
    <property type="match status" value="1"/>
</dbReference>
<dbReference type="InterPro" id="IPR003595">
    <property type="entry name" value="Tyr_Pase_cat"/>
</dbReference>
<dbReference type="InterPro" id="IPR000387">
    <property type="entry name" value="Tyr_Pase_dom"/>
</dbReference>
<gene>
    <name evidence="5" type="ORF">DSTB1V02_LOCUS7626</name>
</gene>
<feature type="region of interest" description="Disordered" evidence="2">
    <location>
        <begin position="962"/>
        <end position="1014"/>
    </location>
</feature>
<keyword evidence="6" id="KW-1185">Reference proteome</keyword>
<evidence type="ECO:0000259" key="4">
    <source>
        <dbReference type="PROSITE" id="PS50056"/>
    </source>
</evidence>
<name>A0A7R8XCJ8_9CRUS</name>
<dbReference type="GO" id="GO:0032456">
    <property type="term" value="P:endocytic recycling"/>
    <property type="evidence" value="ECO:0007669"/>
    <property type="project" value="TreeGrafter"/>
</dbReference>
<dbReference type="GO" id="GO:0043328">
    <property type="term" value="P:protein transport to vacuole involved in ubiquitin-dependent protein catabolic process via the multivesicular body sorting pathway"/>
    <property type="evidence" value="ECO:0007669"/>
    <property type="project" value="TreeGrafter"/>
</dbReference>
<dbReference type="GO" id="GO:0004725">
    <property type="term" value="F:protein tyrosine phosphatase activity"/>
    <property type="evidence" value="ECO:0007669"/>
    <property type="project" value="InterPro"/>
</dbReference>
<dbReference type="PANTHER" id="PTHR23030:SF30">
    <property type="entry name" value="TYROSINE-PROTEIN PHOSPHATASE NON-RECEPTOR TYPE 23"/>
    <property type="match status" value="1"/>
</dbReference>
<evidence type="ECO:0008006" key="7">
    <source>
        <dbReference type="Google" id="ProtNLM"/>
    </source>
</evidence>
<dbReference type="SMART" id="SM00194">
    <property type="entry name" value="PTPc"/>
    <property type="match status" value="1"/>
</dbReference>
<proteinExistence type="predicted"/>
<evidence type="ECO:0000256" key="2">
    <source>
        <dbReference type="SAM" id="MobiDB-lite"/>
    </source>
</evidence>
<evidence type="ECO:0000256" key="1">
    <source>
        <dbReference type="SAM" id="Coils"/>
    </source>
</evidence>
<dbReference type="PROSITE" id="PS50056">
    <property type="entry name" value="TYR_PHOSPHATASE_2"/>
    <property type="match status" value="1"/>
</dbReference>
<dbReference type="GO" id="GO:0045022">
    <property type="term" value="P:early endosome to late endosome transport"/>
    <property type="evidence" value="ECO:0007669"/>
    <property type="project" value="TreeGrafter"/>
</dbReference>
<dbReference type="PRINTS" id="PR00700">
    <property type="entry name" value="PRTYPHPHTASE"/>
</dbReference>
<dbReference type="InterPro" id="IPR029021">
    <property type="entry name" value="Prot-tyrosine_phosphatase-like"/>
</dbReference>
<dbReference type="InterPro" id="IPR000242">
    <property type="entry name" value="PTP_cat"/>
</dbReference>
<dbReference type="Pfam" id="PF00102">
    <property type="entry name" value="Y_phosphatase"/>
    <property type="match status" value="1"/>
</dbReference>